<sequence>MWNNLAIEWEKRKNLVNVITRASLSGTAKLKLVVNLPRAVFYGSIRKCSWLLSINPCAYAPVSSRQTEEEVRICVYAVSAACVCHVCVRPPSSQSGLIRYVFRSNSSALYLVIPGL</sequence>
<reference evidence="1 2" key="2">
    <citation type="journal article" date="2010" name="Nucleic Acids Res.">
        <title>BeetleBase in 2010: revisions to provide comprehensive genomic information for Tribolium castaneum.</title>
        <authorList>
            <person name="Kim H.S."/>
            <person name="Murphy T."/>
            <person name="Xia J."/>
            <person name="Caragea D."/>
            <person name="Park Y."/>
            <person name="Beeman R.W."/>
            <person name="Lorenzen M.D."/>
            <person name="Butcher S."/>
            <person name="Manak J.R."/>
            <person name="Brown S.J."/>
        </authorList>
    </citation>
    <scope>GENOME REANNOTATION</scope>
    <source>
        <strain evidence="1 2">Georgia GA2</strain>
    </source>
</reference>
<evidence type="ECO:0000313" key="2">
    <source>
        <dbReference type="Proteomes" id="UP000007266"/>
    </source>
</evidence>
<organism evidence="1 2">
    <name type="scientific">Tribolium castaneum</name>
    <name type="common">Red flour beetle</name>
    <dbReference type="NCBI Taxonomy" id="7070"/>
    <lineage>
        <taxon>Eukaryota</taxon>
        <taxon>Metazoa</taxon>
        <taxon>Ecdysozoa</taxon>
        <taxon>Arthropoda</taxon>
        <taxon>Hexapoda</taxon>
        <taxon>Insecta</taxon>
        <taxon>Pterygota</taxon>
        <taxon>Neoptera</taxon>
        <taxon>Endopterygota</taxon>
        <taxon>Coleoptera</taxon>
        <taxon>Polyphaga</taxon>
        <taxon>Cucujiformia</taxon>
        <taxon>Tenebrionidae</taxon>
        <taxon>Tenebrionidae incertae sedis</taxon>
        <taxon>Tribolium</taxon>
    </lineage>
</organism>
<name>D6WD35_TRICA</name>
<accession>D6WD35</accession>
<evidence type="ECO:0000313" key="1">
    <source>
        <dbReference type="EMBL" id="EEZ98323.1"/>
    </source>
</evidence>
<gene>
    <name evidence="1" type="primary">GLEAN_00777</name>
    <name evidence="1" type="ORF">TcasGA2_TC000777</name>
</gene>
<protein>
    <submittedName>
        <fullName evidence="1">Uncharacterized protein</fullName>
    </submittedName>
</protein>
<dbReference type="AlphaFoldDB" id="D6WD35"/>
<dbReference type="EMBL" id="KQ971312">
    <property type="protein sequence ID" value="EEZ98323.1"/>
    <property type="molecule type" value="Genomic_DNA"/>
</dbReference>
<dbReference type="HOGENOM" id="CLU_2099981_0_0_1"/>
<keyword evidence="2" id="KW-1185">Reference proteome</keyword>
<dbReference type="Proteomes" id="UP000007266">
    <property type="component" value="Linkage group 2"/>
</dbReference>
<reference evidence="1 2" key="1">
    <citation type="journal article" date="2008" name="Nature">
        <title>The genome of the model beetle and pest Tribolium castaneum.</title>
        <authorList>
            <consortium name="Tribolium Genome Sequencing Consortium"/>
            <person name="Richards S."/>
            <person name="Gibbs R.A."/>
            <person name="Weinstock G.M."/>
            <person name="Brown S.J."/>
            <person name="Denell R."/>
            <person name="Beeman R.W."/>
            <person name="Gibbs R."/>
            <person name="Beeman R.W."/>
            <person name="Brown S.J."/>
            <person name="Bucher G."/>
            <person name="Friedrich M."/>
            <person name="Grimmelikhuijzen C.J."/>
            <person name="Klingler M."/>
            <person name="Lorenzen M."/>
            <person name="Richards S."/>
            <person name="Roth S."/>
            <person name="Schroder R."/>
            <person name="Tautz D."/>
            <person name="Zdobnov E.M."/>
            <person name="Muzny D."/>
            <person name="Gibbs R.A."/>
            <person name="Weinstock G.M."/>
            <person name="Attaway T."/>
            <person name="Bell S."/>
            <person name="Buhay C.J."/>
            <person name="Chandrabose M.N."/>
            <person name="Chavez D."/>
            <person name="Clerk-Blankenburg K.P."/>
            <person name="Cree A."/>
            <person name="Dao M."/>
            <person name="Davis C."/>
            <person name="Chacko J."/>
            <person name="Dinh H."/>
            <person name="Dugan-Rocha S."/>
            <person name="Fowler G."/>
            <person name="Garner T.T."/>
            <person name="Garnes J."/>
            <person name="Gnirke A."/>
            <person name="Hawes A."/>
            <person name="Hernandez J."/>
            <person name="Hines S."/>
            <person name="Holder M."/>
            <person name="Hume J."/>
            <person name="Jhangiani S.N."/>
            <person name="Joshi V."/>
            <person name="Khan Z.M."/>
            <person name="Jackson L."/>
            <person name="Kovar C."/>
            <person name="Kowis A."/>
            <person name="Lee S."/>
            <person name="Lewis L.R."/>
            <person name="Margolis J."/>
            <person name="Morgan M."/>
            <person name="Nazareth L.V."/>
            <person name="Nguyen N."/>
            <person name="Okwuonu G."/>
            <person name="Parker D."/>
            <person name="Richards S."/>
            <person name="Ruiz S.J."/>
            <person name="Santibanez J."/>
            <person name="Savard J."/>
            <person name="Scherer S.E."/>
            <person name="Schneider B."/>
            <person name="Sodergren E."/>
            <person name="Tautz D."/>
            <person name="Vattahil S."/>
            <person name="Villasana D."/>
            <person name="White C.S."/>
            <person name="Wright R."/>
            <person name="Park Y."/>
            <person name="Beeman R.W."/>
            <person name="Lord J."/>
            <person name="Oppert B."/>
            <person name="Lorenzen M."/>
            <person name="Brown S."/>
            <person name="Wang L."/>
            <person name="Savard J."/>
            <person name="Tautz D."/>
            <person name="Richards S."/>
            <person name="Weinstock G."/>
            <person name="Gibbs R.A."/>
            <person name="Liu Y."/>
            <person name="Worley K."/>
            <person name="Weinstock G."/>
            <person name="Elsik C.G."/>
            <person name="Reese J.T."/>
            <person name="Elhaik E."/>
            <person name="Landan G."/>
            <person name="Graur D."/>
            <person name="Arensburger P."/>
            <person name="Atkinson P."/>
            <person name="Beeman R.W."/>
            <person name="Beidler J."/>
            <person name="Brown S.J."/>
            <person name="Demuth J.P."/>
            <person name="Drury D.W."/>
            <person name="Du Y.Z."/>
            <person name="Fujiwara H."/>
            <person name="Lorenzen M."/>
            <person name="Maselli V."/>
            <person name="Osanai M."/>
            <person name="Park Y."/>
            <person name="Robertson H.M."/>
            <person name="Tu Z."/>
            <person name="Wang J.J."/>
            <person name="Wang S."/>
            <person name="Richards S."/>
            <person name="Song H."/>
            <person name="Zhang L."/>
            <person name="Sodergren E."/>
            <person name="Werner D."/>
            <person name="Stanke M."/>
            <person name="Morgenstern B."/>
            <person name="Solovyev V."/>
            <person name="Kosarev P."/>
            <person name="Brown G."/>
            <person name="Chen H.C."/>
            <person name="Ermolaeva O."/>
            <person name="Hlavina W."/>
            <person name="Kapustin Y."/>
            <person name="Kiryutin B."/>
            <person name="Kitts P."/>
            <person name="Maglott D."/>
            <person name="Pruitt K."/>
            <person name="Sapojnikov V."/>
            <person name="Souvorov A."/>
            <person name="Mackey A.J."/>
            <person name="Waterhouse R.M."/>
            <person name="Wyder S."/>
            <person name="Zdobnov E.M."/>
            <person name="Zdobnov E.M."/>
            <person name="Wyder S."/>
            <person name="Kriventseva E.V."/>
            <person name="Kadowaki T."/>
            <person name="Bork P."/>
            <person name="Aranda M."/>
            <person name="Bao R."/>
            <person name="Beermann A."/>
            <person name="Berns N."/>
            <person name="Bolognesi R."/>
            <person name="Bonneton F."/>
            <person name="Bopp D."/>
            <person name="Brown S.J."/>
            <person name="Bucher G."/>
            <person name="Butts T."/>
            <person name="Chaumot A."/>
            <person name="Denell R.E."/>
            <person name="Ferrier D.E."/>
            <person name="Friedrich M."/>
            <person name="Gordon C.M."/>
            <person name="Jindra M."/>
            <person name="Klingler M."/>
            <person name="Lan Q."/>
            <person name="Lattorff H.M."/>
            <person name="Laudet V."/>
            <person name="von Levetsow C."/>
            <person name="Liu Z."/>
            <person name="Lutz R."/>
            <person name="Lynch J.A."/>
            <person name="da Fonseca R.N."/>
            <person name="Posnien N."/>
            <person name="Reuter R."/>
            <person name="Roth S."/>
            <person name="Savard J."/>
            <person name="Schinko J.B."/>
            <person name="Schmitt C."/>
            <person name="Schoppmeier M."/>
            <person name="Schroder R."/>
            <person name="Shippy T.D."/>
            <person name="Simonnet F."/>
            <person name="Marques-Souza H."/>
            <person name="Tautz D."/>
            <person name="Tomoyasu Y."/>
            <person name="Trauner J."/>
            <person name="Van der Zee M."/>
            <person name="Vervoort M."/>
            <person name="Wittkopp N."/>
            <person name="Wimmer E.A."/>
            <person name="Yang X."/>
            <person name="Jones A.K."/>
            <person name="Sattelle D.B."/>
            <person name="Ebert P.R."/>
            <person name="Nelson D."/>
            <person name="Scott J.G."/>
            <person name="Beeman R.W."/>
            <person name="Muthukrishnan S."/>
            <person name="Kramer K.J."/>
            <person name="Arakane Y."/>
            <person name="Beeman R.W."/>
            <person name="Zhu Q."/>
            <person name="Hogenkamp D."/>
            <person name="Dixit R."/>
            <person name="Oppert B."/>
            <person name="Jiang H."/>
            <person name="Zou Z."/>
            <person name="Marshall J."/>
            <person name="Elpidina E."/>
            <person name="Vinokurov K."/>
            <person name="Oppert C."/>
            <person name="Zou Z."/>
            <person name="Evans J."/>
            <person name="Lu Z."/>
            <person name="Zhao P."/>
            <person name="Sumathipala N."/>
            <person name="Altincicek B."/>
            <person name="Vilcinskas A."/>
            <person name="Williams M."/>
            <person name="Hultmark D."/>
            <person name="Hetru C."/>
            <person name="Jiang H."/>
            <person name="Grimmelikhuijzen C.J."/>
            <person name="Hauser F."/>
            <person name="Cazzamali G."/>
            <person name="Williamson M."/>
            <person name="Park Y."/>
            <person name="Li B."/>
            <person name="Tanaka Y."/>
            <person name="Predel R."/>
            <person name="Neupert S."/>
            <person name="Schachtner J."/>
            <person name="Verleyen P."/>
            <person name="Raible F."/>
            <person name="Bork P."/>
            <person name="Friedrich M."/>
            <person name="Walden K.K."/>
            <person name="Robertson H.M."/>
            <person name="Angeli S."/>
            <person name="Foret S."/>
            <person name="Bucher G."/>
            <person name="Schuetz S."/>
            <person name="Maleszka R."/>
            <person name="Wimmer E.A."/>
            <person name="Beeman R.W."/>
            <person name="Lorenzen M."/>
            <person name="Tomoyasu Y."/>
            <person name="Miller S.C."/>
            <person name="Grossmann D."/>
            <person name="Bucher G."/>
        </authorList>
    </citation>
    <scope>NUCLEOTIDE SEQUENCE [LARGE SCALE GENOMIC DNA]</scope>
    <source>
        <strain evidence="1 2">Georgia GA2</strain>
    </source>
</reference>
<proteinExistence type="predicted"/>